<sequence>MQSLRLRSVASVSALLLLCFSPGADAQTSTLVPGLSRIAGTDPASGIAYARLLLEGKLLSSAEEQPKPRPTLTAQCTQQPNGKLFFELFANYGGVEDTAFHRPWQPSDGGVFAPTTVKVKITMEFLGYTHVKPVTRQWEKLDAPAGQFRYNPPSGASSNMEDSTFYLQYLKALPTLRLTYAGKSAEFLTTPLLDQVRKEPLCKASHL</sequence>
<dbReference type="AlphaFoldDB" id="A0AAU7D1G5"/>
<gene>
    <name evidence="2" type="ORF">P4G45_04390</name>
    <name evidence="3" type="ORF">P8936_04355</name>
</gene>
<dbReference type="RefSeq" id="WP_348268458.1">
    <property type="nucleotide sequence ID" value="NZ_CP121194.1"/>
</dbReference>
<evidence type="ECO:0000256" key="1">
    <source>
        <dbReference type="SAM" id="SignalP"/>
    </source>
</evidence>
<reference evidence="2" key="1">
    <citation type="submission" date="2023-03" db="EMBL/GenBank/DDBJ databases">
        <title>Edaphobacter sp.</title>
        <authorList>
            <person name="Huber K.J."/>
            <person name="Papendorf J."/>
            <person name="Pilke C."/>
            <person name="Bunk B."/>
            <person name="Sproeer C."/>
            <person name="Pester M."/>
        </authorList>
    </citation>
    <scope>NUCLEOTIDE SEQUENCE</scope>
    <source>
        <strain evidence="2">DSM 109919</strain>
        <strain evidence="3">DSM 109920</strain>
    </source>
</reference>
<dbReference type="EMBL" id="CP121194">
    <property type="protein sequence ID" value="XBH10970.1"/>
    <property type="molecule type" value="Genomic_DNA"/>
</dbReference>
<feature type="signal peptide" evidence="1">
    <location>
        <begin position="1"/>
        <end position="26"/>
    </location>
</feature>
<evidence type="ECO:0000313" key="2">
    <source>
        <dbReference type="EMBL" id="XBH10970.1"/>
    </source>
</evidence>
<accession>A0AAU7DBA9</accession>
<protein>
    <submittedName>
        <fullName evidence="2">Uncharacterized protein</fullName>
    </submittedName>
</protein>
<evidence type="ECO:0000313" key="3">
    <source>
        <dbReference type="EMBL" id="XBH14398.1"/>
    </source>
</evidence>
<organism evidence="2">
    <name type="scientific">Edaphobacter paludis</name>
    <dbReference type="NCBI Taxonomy" id="3035702"/>
    <lineage>
        <taxon>Bacteria</taxon>
        <taxon>Pseudomonadati</taxon>
        <taxon>Acidobacteriota</taxon>
        <taxon>Terriglobia</taxon>
        <taxon>Terriglobales</taxon>
        <taxon>Acidobacteriaceae</taxon>
        <taxon>Edaphobacter</taxon>
    </lineage>
</organism>
<dbReference type="KEGG" id="epl:P4G45_04390"/>
<name>A0AAU7D1G5_9BACT</name>
<feature type="chain" id="PRO_5043288448" evidence="1">
    <location>
        <begin position="27"/>
        <end position="207"/>
    </location>
</feature>
<proteinExistence type="predicted"/>
<keyword evidence="1" id="KW-0732">Signal</keyword>
<accession>A0AAU7D1G5</accession>
<dbReference type="EMBL" id="CP121195">
    <property type="protein sequence ID" value="XBH14398.1"/>
    <property type="molecule type" value="Genomic_DNA"/>
</dbReference>